<dbReference type="PANTHER" id="PTHR43236:SF2">
    <property type="entry name" value="BLL0069 PROTEIN"/>
    <property type="match status" value="1"/>
</dbReference>
<dbReference type="Pfam" id="PF06114">
    <property type="entry name" value="Peptidase_M78"/>
    <property type="match status" value="1"/>
</dbReference>
<protein>
    <recommendedName>
        <fullName evidence="1">IrrE N-terminal-like domain-containing protein</fullName>
    </recommendedName>
</protein>
<dbReference type="AlphaFoldDB" id="A0A1G2HZ16"/>
<name>A0A1G2HZ16_9BACT</name>
<reference evidence="2 3" key="1">
    <citation type="journal article" date="2016" name="Nat. Commun.">
        <title>Thousands of microbial genomes shed light on interconnected biogeochemical processes in an aquifer system.</title>
        <authorList>
            <person name="Anantharaman K."/>
            <person name="Brown C.T."/>
            <person name="Hug L.A."/>
            <person name="Sharon I."/>
            <person name="Castelle C.J."/>
            <person name="Probst A.J."/>
            <person name="Thomas B.C."/>
            <person name="Singh A."/>
            <person name="Wilkins M.J."/>
            <person name="Karaoz U."/>
            <person name="Brodie E.L."/>
            <person name="Williams K.H."/>
            <person name="Hubbard S.S."/>
            <person name="Banfield J.F."/>
        </authorList>
    </citation>
    <scope>NUCLEOTIDE SEQUENCE [LARGE SCALE GENOMIC DNA]</scope>
</reference>
<dbReference type="InterPro" id="IPR010359">
    <property type="entry name" value="IrrE_HExxH"/>
</dbReference>
<accession>A0A1G2HZ16</accession>
<dbReference type="PANTHER" id="PTHR43236">
    <property type="entry name" value="ANTITOXIN HIGA1"/>
    <property type="match status" value="1"/>
</dbReference>
<evidence type="ECO:0000259" key="1">
    <source>
        <dbReference type="Pfam" id="PF06114"/>
    </source>
</evidence>
<proteinExistence type="predicted"/>
<dbReference type="Gene3D" id="1.10.10.2910">
    <property type="match status" value="1"/>
</dbReference>
<evidence type="ECO:0000313" key="2">
    <source>
        <dbReference type="EMBL" id="OGZ67440.1"/>
    </source>
</evidence>
<dbReference type="Proteomes" id="UP000179183">
    <property type="component" value="Unassembled WGS sequence"/>
</dbReference>
<gene>
    <name evidence="2" type="ORF">A3D34_02250</name>
</gene>
<dbReference type="InterPro" id="IPR052345">
    <property type="entry name" value="Rad_response_metalloprotease"/>
</dbReference>
<dbReference type="EMBL" id="MHOQ01000005">
    <property type="protein sequence ID" value="OGZ67440.1"/>
    <property type="molecule type" value="Genomic_DNA"/>
</dbReference>
<comment type="caution">
    <text evidence="2">The sequence shown here is derived from an EMBL/GenBank/DDBJ whole genome shotgun (WGS) entry which is preliminary data.</text>
</comment>
<feature type="domain" description="IrrE N-terminal-like" evidence="1">
    <location>
        <begin position="56"/>
        <end position="154"/>
    </location>
</feature>
<sequence length="164" mass="18745">MEENNNKPRIGWARRTARDLLKEAGITTPPILISDIVKHIKKEKDLSVHPWAFGEDTDGIQITQGESATIGYNQSQHSHRQRFTVAHEIGHFLLCHTTNDSAFDLDSKKPEEVEANQFAAELLMPLEMFKKDFKAGMTSADDLGKKYNVSKESAWWRMYNTKLI</sequence>
<evidence type="ECO:0000313" key="3">
    <source>
        <dbReference type="Proteomes" id="UP000179183"/>
    </source>
</evidence>
<organism evidence="2 3">
    <name type="scientific">Candidatus Staskawiczbacteria bacterium RIFCSPHIGHO2_02_FULL_33_16</name>
    <dbReference type="NCBI Taxonomy" id="1802204"/>
    <lineage>
        <taxon>Bacteria</taxon>
        <taxon>Candidatus Staskawicziibacteriota</taxon>
    </lineage>
</organism>